<dbReference type="GO" id="GO:0071380">
    <property type="term" value="P:cellular response to prostaglandin E stimulus"/>
    <property type="evidence" value="ECO:0007669"/>
    <property type="project" value="Ensembl"/>
</dbReference>
<dbReference type="InterPro" id="IPR008993">
    <property type="entry name" value="TIMP-like_OB-fold"/>
</dbReference>
<name>A0A670K535_PODMU</name>
<evidence type="ECO:0000256" key="2">
    <source>
        <dbReference type="ARBA" id="ARBA00010054"/>
    </source>
</evidence>
<sequence length="363" mass="40756">MGVSPGGGSRDHLRAPPVLICQPPELGAKSRRLMPSRSQGAGFLARMGAGWCSRGPSRKGPRVLILVAFGLLLLPGLAKGNEYDYVSFQSDISAYQSGRFYTKPPQCVAIPADLRLCHSVGYDKMVLPNLLDHETMAEVKQQASSWVPLLNKNCHMGTQVFLCSLFAPVCLDRPIYPCRWLCEAVRDSCEPVMQFFGFYWPEMLKCDQFPQDDVCIAMTAPNATEASKPQGTAVCPPCDNEMKSDAILEHLCASEFALKMKIKEVKKENGDKKIIPKKKKPLKLGTIKKKDLKKLVLYLKNGADCPCHQLDNLSHQFLIMGRKVKTQYLLTAIHKWDKKNKEFKKFMKKMKSPECPTFHSVFK</sequence>
<dbReference type="CDD" id="cd07443">
    <property type="entry name" value="CRD_SFRP1"/>
    <property type="match status" value="1"/>
</dbReference>
<dbReference type="GO" id="GO:0071542">
    <property type="term" value="P:dopaminergic neuron differentiation"/>
    <property type="evidence" value="ECO:0007669"/>
    <property type="project" value="Ensembl"/>
</dbReference>
<dbReference type="SMART" id="SM00643">
    <property type="entry name" value="C345C"/>
    <property type="match status" value="1"/>
</dbReference>
<dbReference type="GO" id="GO:0090246">
    <property type="term" value="P:convergent extension involved in somitogenesis"/>
    <property type="evidence" value="ECO:0007669"/>
    <property type="project" value="Ensembl"/>
</dbReference>
<evidence type="ECO:0000256" key="5">
    <source>
        <dbReference type="ARBA" id="ARBA00022525"/>
    </source>
</evidence>
<dbReference type="GO" id="GO:0060218">
    <property type="term" value="P:hematopoietic stem cell differentiation"/>
    <property type="evidence" value="ECO:0007669"/>
    <property type="project" value="Ensembl"/>
</dbReference>
<dbReference type="GO" id="GO:0010564">
    <property type="term" value="P:regulation of cell cycle process"/>
    <property type="evidence" value="ECO:0007669"/>
    <property type="project" value="Ensembl"/>
</dbReference>
<evidence type="ECO:0000259" key="13">
    <source>
        <dbReference type="PROSITE" id="PS50189"/>
    </source>
</evidence>
<dbReference type="GO" id="GO:0009950">
    <property type="term" value="P:dorsal/ventral axis specification"/>
    <property type="evidence" value="ECO:0007669"/>
    <property type="project" value="Ensembl"/>
</dbReference>
<dbReference type="GO" id="GO:0017147">
    <property type="term" value="F:Wnt-protein binding"/>
    <property type="evidence" value="ECO:0007669"/>
    <property type="project" value="Ensembl"/>
</dbReference>
<dbReference type="OMA" id="AMLEHMC"/>
<dbReference type="GO" id="GO:0004197">
    <property type="term" value="F:cysteine-type endopeptidase activity"/>
    <property type="evidence" value="ECO:0007669"/>
    <property type="project" value="Ensembl"/>
</dbReference>
<dbReference type="GO" id="GO:0031012">
    <property type="term" value="C:extracellular matrix"/>
    <property type="evidence" value="ECO:0007669"/>
    <property type="project" value="Ensembl"/>
</dbReference>
<dbReference type="CDD" id="cd03580">
    <property type="entry name" value="NTR_Sfrp1_like"/>
    <property type="match status" value="1"/>
</dbReference>
<dbReference type="GO" id="GO:0090090">
    <property type="term" value="P:negative regulation of canonical Wnt signaling pathway"/>
    <property type="evidence" value="ECO:0007669"/>
    <property type="project" value="Ensembl"/>
</dbReference>
<dbReference type="GO" id="GO:0045671">
    <property type="term" value="P:negative regulation of osteoclast differentiation"/>
    <property type="evidence" value="ECO:0007669"/>
    <property type="project" value="Ensembl"/>
</dbReference>
<dbReference type="InterPro" id="IPR041760">
    <property type="entry name" value="SFRP1_CRD"/>
</dbReference>
<dbReference type="PROSITE" id="PS50189">
    <property type="entry name" value="NTR"/>
    <property type="match status" value="1"/>
</dbReference>
<dbReference type="GO" id="GO:0045600">
    <property type="term" value="P:positive regulation of fat cell differentiation"/>
    <property type="evidence" value="ECO:0007669"/>
    <property type="project" value="Ensembl"/>
</dbReference>
<dbReference type="GO" id="GO:0005615">
    <property type="term" value="C:extracellular space"/>
    <property type="evidence" value="ECO:0007669"/>
    <property type="project" value="Ensembl"/>
</dbReference>
<dbReference type="Ensembl" id="ENSPMRT00000032620.1">
    <property type="protein sequence ID" value="ENSPMRP00000030759.1"/>
    <property type="gene ID" value="ENSPMRG00000019923.1"/>
</dbReference>
<dbReference type="GO" id="GO:0030279">
    <property type="term" value="P:negative regulation of ossification"/>
    <property type="evidence" value="ECO:0007669"/>
    <property type="project" value="Ensembl"/>
</dbReference>
<dbReference type="KEGG" id="pmua:114602830"/>
<keyword evidence="9 11" id="KW-1015">Disulfide bond</keyword>
<dbReference type="OrthoDB" id="5985572at2759"/>
<dbReference type="CTD" id="6422"/>
<dbReference type="InterPro" id="IPR020067">
    <property type="entry name" value="Frizzled_dom"/>
</dbReference>
<dbReference type="GO" id="GO:0035019">
    <property type="term" value="P:somatic stem cell population maintenance"/>
    <property type="evidence" value="ECO:0007669"/>
    <property type="project" value="Ensembl"/>
</dbReference>
<dbReference type="GO" id="GO:0060071">
    <property type="term" value="P:Wnt signaling pathway, planar cell polarity pathway"/>
    <property type="evidence" value="ECO:0007669"/>
    <property type="project" value="Ensembl"/>
</dbReference>
<dbReference type="GO" id="GO:0030307">
    <property type="term" value="P:positive regulation of cell growth"/>
    <property type="evidence" value="ECO:0007669"/>
    <property type="project" value="Ensembl"/>
</dbReference>
<evidence type="ECO:0000313" key="14">
    <source>
        <dbReference type="Ensembl" id="ENSPMRP00000030759.1"/>
    </source>
</evidence>
<dbReference type="GO" id="GO:0090175">
    <property type="term" value="P:regulation of establishment of planar polarity"/>
    <property type="evidence" value="ECO:0007669"/>
    <property type="project" value="Ensembl"/>
</dbReference>
<protein>
    <recommendedName>
        <fullName evidence="3">Secreted frizzled-related protein 1</fullName>
    </recommendedName>
</protein>
<dbReference type="GO" id="GO:0001649">
    <property type="term" value="P:osteoblast differentiation"/>
    <property type="evidence" value="ECO:0007669"/>
    <property type="project" value="Ensembl"/>
</dbReference>
<dbReference type="GO" id="GO:0090263">
    <property type="term" value="P:positive regulation of canonical Wnt signaling pathway"/>
    <property type="evidence" value="ECO:0007669"/>
    <property type="project" value="Ensembl"/>
</dbReference>
<keyword evidence="5" id="KW-0964">Secreted</keyword>
<dbReference type="GO" id="GO:0009267">
    <property type="term" value="P:cellular response to starvation"/>
    <property type="evidence" value="ECO:0007669"/>
    <property type="project" value="Ensembl"/>
</dbReference>
<dbReference type="GO" id="GO:0045880">
    <property type="term" value="P:positive regulation of smoothened signaling pathway"/>
    <property type="evidence" value="ECO:0007669"/>
    <property type="project" value="Ensembl"/>
</dbReference>
<dbReference type="GO" id="GO:0071560">
    <property type="term" value="P:cellular response to transforming growth factor beta stimulus"/>
    <property type="evidence" value="ECO:0007669"/>
    <property type="project" value="Ensembl"/>
</dbReference>
<evidence type="ECO:0000256" key="7">
    <source>
        <dbReference type="ARBA" id="ARBA00022729"/>
    </source>
</evidence>
<comment type="subcellular location">
    <subcellularLocation>
        <location evidence="1">Secreted</location>
    </subcellularLocation>
</comment>
<dbReference type="GO" id="GO:2000271">
    <property type="term" value="P:positive regulation of fibroblast apoptotic process"/>
    <property type="evidence" value="ECO:0007669"/>
    <property type="project" value="Ensembl"/>
</dbReference>
<keyword evidence="10" id="KW-0325">Glycoprotein</keyword>
<keyword evidence="8" id="KW-0221">Differentiation</keyword>
<dbReference type="GO" id="GO:0005109">
    <property type="term" value="F:frizzled binding"/>
    <property type="evidence" value="ECO:0007669"/>
    <property type="project" value="Ensembl"/>
</dbReference>
<evidence type="ECO:0000256" key="1">
    <source>
        <dbReference type="ARBA" id="ARBA00004613"/>
    </source>
</evidence>
<dbReference type="GO" id="GO:0071391">
    <property type="term" value="P:cellular response to estrogen stimulus"/>
    <property type="evidence" value="ECO:0007669"/>
    <property type="project" value="Ensembl"/>
</dbReference>
<keyword evidence="6" id="KW-0879">Wnt signaling pathway</keyword>
<reference evidence="14" key="2">
    <citation type="submission" date="2025-08" db="UniProtKB">
        <authorList>
            <consortium name="Ensembl"/>
        </authorList>
    </citation>
    <scope>IDENTIFICATION</scope>
</reference>
<dbReference type="GO" id="GO:0009410">
    <property type="term" value="P:response to xenobiotic stimulus"/>
    <property type="evidence" value="ECO:0007669"/>
    <property type="project" value="Ensembl"/>
</dbReference>
<dbReference type="GO" id="GO:0071347">
    <property type="term" value="P:cellular response to interleukin-1"/>
    <property type="evidence" value="ECO:0007669"/>
    <property type="project" value="Ensembl"/>
</dbReference>
<dbReference type="GO" id="GO:0010719">
    <property type="term" value="P:negative regulation of epithelial to mesenchymal transition"/>
    <property type="evidence" value="ECO:0007669"/>
    <property type="project" value="Ensembl"/>
</dbReference>
<evidence type="ECO:0000256" key="8">
    <source>
        <dbReference type="ARBA" id="ARBA00022782"/>
    </source>
</evidence>
<dbReference type="GO" id="GO:0045893">
    <property type="term" value="P:positive regulation of DNA-templated transcription"/>
    <property type="evidence" value="ECO:0007669"/>
    <property type="project" value="Ensembl"/>
</dbReference>
<dbReference type="GO" id="GO:1904956">
    <property type="term" value="P:regulation of midbrain dopaminergic neuron differentiation"/>
    <property type="evidence" value="ECO:0007669"/>
    <property type="project" value="Ensembl"/>
</dbReference>
<dbReference type="GO" id="GO:0045578">
    <property type="term" value="P:negative regulation of B cell differentiation"/>
    <property type="evidence" value="ECO:0007669"/>
    <property type="project" value="Ensembl"/>
</dbReference>
<dbReference type="GO" id="GO:0005829">
    <property type="term" value="C:cytosol"/>
    <property type="evidence" value="ECO:0007669"/>
    <property type="project" value="Ensembl"/>
</dbReference>
<dbReference type="InterPro" id="IPR015526">
    <property type="entry name" value="Frizzled/SFRP"/>
</dbReference>
<dbReference type="GO" id="GO:0048147">
    <property type="term" value="P:negative regulation of fibroblast proliferation"/>
    <property type="evidence" value="ECO:0007669"/>
    <property type="project" value="Ensembl"/>
</dbReference>
<dbReference type="InterPro" id="IPR036790">
    <property type="entry name" value="Frizzled_dom_sf"/>
</dbReference>
<dbReference type="GO" id="GO:0001843">
    <property type="term" value="P:neural tube closure"/>
    <property type="evidence" value="ECO:0007669"/>
    <property type="project" value="Ensembl"/>
</dbReference>
<dbReference type="GO" id="GO:0033689">
    <property type="term" value="P:negative regulation of osteoblast proliferation"/>
    <property type="evidence" value="ECO:0007669"/>
    <property type="project" value="Ensembl"/>
</dbReference>
<dbReference type="GO" id="GO:0008585">
    <property type="term" value="P:female gonad development"/>
    <property type="evidence" value="ECO:0007669"/>
    <property type="project" value="Ensembl"/>
</dbReference>
<evidence type="ECO:0000313" key="15">
    <source>
        <dbReference type="Proteomes" id="UP000472272"/>
    </source>
</evidence>
<organism evidence="14 15">
    <name type="scientific">Podarcis muralis</name>
    <name type="common">Wall lizard</name>
    <name type="synonym">Lacerta muralis</name>
    <dbReference type="NCBI Taxonomy" id="64176"/>
    <lineage>
        <taxon>Eukaryota</taxon>
        <taxon>Metazoa</taxon>
        <taxon>Chordata</taxon>
        <taxon>Craniata</taxon>
        <taxon>Vertebrata</taxon>
        <taxon>Euteleostomi</taxon>
        <taxon>Lepidosauria</taxon>
        <taxon>Squamata</taxon>
        <taxon>Bifurcata</taxon>
        <taxon>Unidentata</taxon>
        <taxon>Episquamata</taxon>
        <taxon>Laterata</taxon>
        <taxon>Lacertibaenia</taxon>
        <taxon>Lacertidae</taxon>
        <taxon>Podarcis</taxon>
    </lineage>
</organism>
<comment type="similarity">
    <text evidence="2">Belongs to the secreted frizzled-related protein (sFRP) family.</text>
</comment>
<dbReference type="GO" id="GO:0014034">
    <property type="term" value="P:neural crest cell fate commitment"/>
    <property type="evidence" value="ECO:0007669"/>
    <property type="project" value="Ensembl"/>
</dbReference>
<dbReference type="GO" id="GO:0030514">
    <property type="term" value="P:negative regulation of BMP signaling pathway"/>
    <property type="evidence" value="ECO:0007669"/>
    <property type="project" value="Ensembl"/>
</dbReference>
<evidence type="ECO:0000256" key="3">
    <source>
        <dbReference type="ARBA" id="ARBA00020517"/>
    </source>
</evidence>
<gene>
    <name evidence="14" type="primary">SFRP1</name>
</gene>
<dbReference type="Gene3D" id="2.40.50.120">
    <property type="match status" value="1"/>
</dbReference>
<dbReference type="GO" id="GO:0042802">
    <property type="term" value="F:identical protein binding"/>
    <property type="evidence" value="ECO:0007669"/>
    <property type="project" value="Ensembl"/>
</dbReference>
<dbReference type="GeneTree" id="ENSGT00940000159875"/>
<dbReference type="GO" id="GO:0001657">
    <property type="term" value="P:ureteric bud development"/>
    <property type="evidence" value="ECO:0007669"/>
    <property type="project" value="Ensembl"/>
</dbReference>
<dbReference type="Gene3D" id="1.10.2000.10">
    <property type="entry name" value="Frizzled cysteine-rich domain"/>
    <property type="match status" value="1"/>
</dbReference>
<feature type="disulfide bond" evidence="11">
    <location>
        <begin position="117"/>
        <end position="163"/>
    </location>
</feature>
<dbReference type="PANTHER" id="PTHR11309">
    <property type="entry name" value="FRIZZLED"/>
    <property type="match status" value="1"/>
</dbReference>
<dbReference type="GeneID" id="114602830"/>
<dbReference type="PROSITE" id="PS50038">
    <property type="entry name" value="FZ"/>
    <property type="match status" value="1"/>
</dbReference>
<feature type="domain" description="FZ" evidence="12">
    <location>
        <begin position="102"/>
        <end position="218"/>
    </location>
</feature>
<dbReference type="GO" id="GO:0071356">
    <property type="term" value="P:cellular response to tumor necrosis factor"/>
    <property type="evidence" value="ECO:0007669"/>
    <property type="project" value="Ensembl"/>
</dbReference>
<dbReference type="GO" id="GO:0030336">
    <property type="term" value="P:negative regulation of cell migration"/>
    <property type="evidence" value="ECO:0007669"/>
    <property type="project" value="Ensembl"/>
</dbReference>
<dbReference type="Proteomes" id="UP000472272">
    <property type="component" value="Chromosome 8"/>
</dbReference>
<evidence type="ECO:0000259" key="12">
    <source>
        <dbReference type="PROSITE" id="PS50038"/>
    </source>
</evidence>
<proteinExistence type="inferred from homology"/>
<dbReference type="FunFam" id="1.10.2000.10:FF:000001">
    <property type="entry name" value="secreted frizzled-related protein 2"/>
    <property type="match status" value="1"/>
</dbReference>
<dbReference type="GO" id="GO:0071305">
    <property type="term" value="P:cellular response to vitamin D"/>
    <property type="evidence" value="ECO:0007669"/>
    <property type="project" value="Ensembl"/>
</dbReference>
<keyword evidence="15" id="KW-1185">Reference proteome</keyword>
<dbReference type="GO" id="GO:0045668">
    <property type="term" value="P:negative regulation of osteoblast differentiation"/>
    <property type="evidence" value="ECO:0007669"/>
    <property type="project" value="Ensembl"/>
</dbReference>
<accession>A0A670K535</accession>
<dbReference type="AlphaFoldDB" id="A0A670K535"/>
<dbReference type="InterPro" id="IPR001134">
    <property type="entry name" value="Netrin_domain"/>
</dbReference>
<dbReference type="GO" id="GO:0050680">
    <property type="term" value="P:negative regulation of epithelial cell proliferation"/>
    <property type="evidence" value="ECO:0007669"/>
    <property type="project" value="Ensembl"/>
</dbReference>
<dbReference type="GO" id="GO:0009986">
    <property type="term" value="C:cell surface"/>
    <property type="evidence" value="ECO:0007669"/>
    <property type="project" value="Ensembl"/>
</dbReference>
<dbReference type="PANTHER" id="PTHR11309:SF87">
    <property type="entry name" value="SECRETED FRIZZLED-RELATED PROTEIN 1"/>
    <property type="match status" value="1"/>
</dbReference>
<dbReference type="SUPFAM" id="SSF63501">
    <property type="entry name" value="Frizzled cysteine-rich domain"/>
    <property type="match status" value="1"/>
</dbReference>
<dbReference type="SMART" id="SM00063">
    <property type="entry name" value="FRI"/>
    <property type="match status" value="1"/>
</dbReference>
<dbReference type="GO" id="GO:0030308">
    <property type="term" value="P:negative regulation of cell growth"/>
    <property type="evidence" value="ECO:0007669"/>
    <property type="project" value="Ensembl"/>
</dbReference>
<evidence type="ECO:0000256" key="4">
    <source>
        <dbReference type="ARBA" id="ARBA00022473"/>
    </source>
</evidence>
<dbReference type="Pfam" id="PF01759">
    <property type="entry name" value="NTR"/>
    <property type="match status" value="1"/>
</dbReference>
<dbReference type="GO" id="GO:0008284">
    <property type="term" value="P:positive regulation of cell population proliferation"/>
    <property type="evidence" value="ECO:0007669"/>
    <property type="project" value="Ensembl"/>
</dbReference>
<dbReference type="GO" id="GO:2000052">
    <property type="term" value="P:positive regulation of non-canonical Wnt signaling pathway"/>
    <property type="evidence" value="ECO:0007669"/>
    <property type="project" value="Ensembl"/>
</dbReference>
<feature type="disulfide bond" evidence="11">
    <location>
        <begin position="182"/>
        <end position="206"/>
    </location>
</feature>
<dbReference type="GO" id="GO:0030509">
    <property type="term" value="P:BMP signaling pathway"/>
    <property type="evidence" value="ECO:0007669"/>
    <property type="project" value="Ensembl"/>
</dbReference>
<evidence type="ECO:0000256" key="11">
    <source>
        <dbReference type="PROSITE-ProRule" id="PRU00090"/>
    </source>
</evidence>
<dbReference type="GO" id="GO:0090244">
    <property type="term" value="P:Wnt signaling pathway involved in somitogenesis"/>
    <property type="evidence" value="ECO:0007669"/>
    <property type="project" value="Ensembl"/>
</dbReference>
<dbReference type="GO" id="GO:0071392">
    <property type="term" value="P:cellular response to estradiol stimulus"/>
    <property type="evidence" value="ECO:0007669"/>
    <property type="project" value="Ensembl"/>
</dbReference>
<keyword evidence="7" id="KW-0732">Signal</keyword>
<dbReference type="GO" id="GO:0060766">
    <property type="term" value="P:negative regulation of androgen receptor signaling pathway"/>
    <property type="evidence" value="ECO:0007669"/>
    <property type="project" value="Ensembl"/>
</dbReference>
<dbReference type="GO" id="GO:0008201">
    <property type="term" value="F:heparin binding"/>
    <property type="evidence" value="ECO:0007669"/>
    <property type="project" value="Ensembl"/>
</dbReference>
<dbReference type="Pfam" id="PF01392">
    <property type="entry name" value="Fz"/>
    <property type="match status" value="1"/>
</dbReference>
<dbReference type="GO" id="GO:0060346">
    <property type="term" value="P:bone trabecula formation"/>
    <property type="evidence" value="ECO:0007669"/>
    <property type="project" value="Ensembl"/>
</dbReference>
<dbReference type="FunFam" id="2.40.50.120:FF:000003">
    <property type="entry name" value="Secreted frizzled-related protein 1"/>
    <property type="match status" value="1"/>
</dbReference>
<reference evidence="14 15" key="1">
    <citation type="journal article" date="2019" name="Proc. Natl. Acad. Sci. U.S.A.">
        <title>Regulatory changes in pterin and carotenoid genes underlie balanced color polymorphisms in the wall lizard.</title>
        <authorList>
            <person name="Andrade P."/>
            <person name="Pinho C."/>
            <person name="Perez I de Lanuza G."/>
            <person name="Afonso S."/>
            <person name="Brejcha J."/>
            <person name="Rubin C.J."/>
            <person name="Wallerman O."/>
            <person name="Pereira P."/>
            <person name="Sabatino S.J."/>
            <person name="Bellati A."/>
            <person name="Pellitteri-Rosa D."/>
            <person name="Bosakova Z."/>
            <person name="Bunikis I."/>
            <person name="Carretero M.A."/>
            <person name="Feiner N."/>
            <person name="Marsik P."/>
            <person name="Pauperio F."/>
            <person name="Salvi D."/>
            <person name="Soler L."/>
            <person name="While G.M."/>
            <person name="Uller T."/>
            <person name="Font E."/>
            <person name="Andersson L."/>
            <person name="Carneiro M."/>
        </authorList>
    </citation>
    <scope>NUCLEOTIDE SEQUENCE</scope>
</reference>
<dbReference type="InterPro" id="IPR018933">
    <property type="entry name" value="Netrin_module_non-TIMP"/>
</dbReference>
<dbReference type="SUPFAM" id="SSF50242">
    <property type="entry name" value="TIMP-like"/>
    <property type="match status" value="1"/>
</dbReference>
<dbReference type="RefSeq" id="XP_028597348.1">
    <property type="nucleotide sequence ID" value="XM_028741515.1"/>
</dbReference>
<dbReference type="GO" id="GO:0045892">
    <property type="term" value="P:negative regulation of DNA-templated transcription"/>
    <property type="evidence" value="ECO:0007669"/>
    <property type="project" value="Ensembl"/>
</dbReference>
<evidence type="ECO:0000256" key="10">
    <source>
        <dbReference type="ARBA" id="ARBA00023180"/>
    </source>
</evidence>
<feature type="domain" description="NTR" evidence="13">
    <location>
        <begin position="235"/>
        <end position="355"/>
    </location>
</feature>
<dbReference type="GO" id="GO:0097191">
    <property type="term" value="P:extrinsic apoptotic signaling pathway"/>
    <property type="evidence" value="ECO:0007669"/>
    <property type="project" value="Ensembl"/>
</dbReference>
<dbReference type="GO" id="GO:1902043">
    <property type="term" value="P:positive regulation of extrinsic apoptotic signaling pathway via death domain receptors"/>
    <property type="evidence" value="ECO:0007669"/>
    <property type="project" value="Ensembl"/>
</dbReference>
<evidence type="ECO:0000256" key="6">
    <source>
        <dbReference type="ARBA" id="ARBA00022687"/>
    </source>
</evidence>
<comment type="caution">
    <text evidence="11">Lacks conserved residue(s) required for the propagation of feature annotation.</text>
</comment>
<dbReference type="GO" id="GO:0046851">
    <property type="term" value="P:negative regulation of bone remodeling"/>
    <property type="evidence" value="ECO:0007669"/>
    <property type="project" value="Ensembl"/>
</dbReference>
<dbReference type="GO" id="GO:2000270">
    <property type="term" value="P:negative regulation of fibroblast apoptotic process"/>
    <property type="evidence" value="ECO:0007669"/>
    <property type="project" value="Ensembl"/>
</dbReference>
<dbReference type="GO" id="GO:0010975">
    <property type="term" value="P:regulation of neuron projection development"/>
    <property type="evidence" value="ECO:0007669"/>
    <property type="project" value="Ensembl"/>
</dbReference>
<reference evidence="14" key="3">
    <citation type="submission" date="2025-09" db="UniProtKB">
        <authorList>
            <consortium name="Ensembl"/>
        </authorList>
    </citation>
    <scope>IDENTIFICATION</scope>
</reference>
<dbReference type="GO" id="GO:0010629">
    <property type="term" value="P:negative regulation of gene expression"/>
    <property type="evidence" value="ECO:0007669"/>
    <property type="project" value="Ensembl"/>
</dbReference>
<dbReference type="GO" id="GO:0030316">
    <property type="term" value="P:osteoclast differentiation"/>
    <property type="evidence" value="ECO:0007669"/>
    <property type="project" value="Ensembl"/>
</dbReference>
<dbReference type="GO" id="GO:0060070">
    <property type="term" value="P:canonical Wnt signaling pathway"/>
    <property type="evidence" value="ECO:0007669"/>
    <property type="project" value="Ensembl"/>
</dbReference>
<dbReference type="GO" id="GO:0071481">
    <property type="term" value="P:cellular response to X-ray"/>
    <property type="evidence" value="ECO:0007669"/>
    <property type="project" value="Ensembl"/>
</dbReference>
<dbReference type="GO" id="GO:0071456">
    <property type="term" value="P:cellular response to hypoxia"/>
    <property type="evidence" value="ECO:0007669"/>
    <property type="project" value="Ensembl"/>
</dbReference>
<evidence type="ECO:0000256" key="9">
    <source>
        <dbReference type="ARBA" id="ARBA00023157"/>
    </source>
</evidence>
<dbReference type="GO" id="GO:0048546">
    <property type="term" value="P:digestive tract morphogenesis"/>
    <property type="evidence" value="ECO:0007669"/>
    <property type="project" value="Ensembl"/>
</dbReference>
<keyword evidence="4" id="KW-0217">Developmental protein</keyword>
<dbReference type="GO" id="GO:0008584">
    <property type="term" value="P:male gonad development"/>
    <property type="evidence" value="ECO:0007669"/>
    <property type="project" value="Ensembl"/>
</dbReference>